<dbReference type="PANTHER" id="PTHR15822">
    <property type="entry name" value="TRAF AND TNF RECEPTOR-ASSOCIATED PROTEIN"/>
    <property type="match status" value="1"/>
</dbReference>
<feature type="signal peptide" evidence="9">
    <location>
        <begin position="1"/>
        <end position="23"/>
    </location>
</feature>
<evidence type="ECO:0000313" key="11">
    <source>
        <dbReference type="EMBL" id="MFH0266532.1"/>
    </source>
</evidence>
<comment type="caution">
    <text evidence="11">The sequence shown here is derived from an EMBL/GenBank/DDBJ whole genome shotgun (WGS) entry which is preliminary data.</text>
</comment>
<name>A0ABW7IXZ8_9VIBR</name>
<dbReference type="InterPro" id="IPR051547">
    <property type="entry name" value="TDP2-like"/>
</dbReference>
<dbReference type="Gene3D" id="3.60.10.10">
    <property type="entry name" value="Endonuclease/exonuclease/phosphatase"/>
    <property type="match status" value="1"/>
</dbReference>
<evidence type="ECO:0000256" key="3">
    <source>
        <dbReference type="ARBA" id="ARBA00022722"/>
    </source>
</evidence>
<protein>
    <submittedName>
        <fullName evidence="11">Endonuclease/exonuclease/phosphatase family protein</fullName>
    </submittedName>
</protein>
<dbReference type="Pfam" id="PF03372">
    <property type="entry name" value="Exo_endo_phos"/>
    <property type="match status" value="1"/>
</dbReference>
<dbReference type="InterPro" id="IPR005135">
    <property type="entry name" value="Endo/exonuclease/phosphatase"/>
</dbReference>
<evidence type="ECO:0000256" key="5">
    <source>
        <dbReference type="ARBA" id="ARBA00022763"/>
    </source>
</evidence>
<dbReference type="InterPro" id="IPR036691">
    <property type="entry name" value="Endo/exonu/phosph_ase_sf"/>
</dbReference>
<evidence type="ECO:0000256" key="2">
    <source>
        <dbReference type="ARBA" id="ARBA00001946"/>
    </source>
</evidence>
<keyword evidence="4" id="KW-0479">Metal-binding</keyword>
<keyword evidence="8" id="KW-0234">DNA repair</keyword>
<evidence type="ECO:0000313" key="12">
    <source>
        <dbReference type="Proteomes" id="UP001607151"/>
    </source>
</evidence>
<keyword evidence="5" id="KW-0227">DNA damage</keyword>
<feature type="chain" id="PRO_5045380715" evidence="9">
    <location>
        <begin position="24"/>
        <end position="313"/>
    </location>
</feature>
<keyword evidence="3" id="KW-0540">Nuclease</keyword>
<keyword evidence="11" id="KW-0255">Endonuclease</keyword>
<feature type="domain" description="Endonuclease/exonuclease/phosphatase" evidence="10">
    <location>
        <begin position="35"/>
        <end position="280"/>
    </location>
</feature>
<keyword evidence="9" id="KW-0732">Signal</keyword>
<sequence length="313" mass="36043">MKIQWKYFAYVYLFSCISLPVSAEVNTTQPIKISTWNLEWLTTSPTNSIKESQRKAQDFNALTMKFGQIKPDILAFQEVDSIAAIHNVVGEDYRIYLSDRAKPQYSNLQFKGVNQYTGFAISEKWLIRNQGKIVDPQDIELLNNAKLRFATYIVIQQANRPDLHLLSVHLKHGCAAKKKRSRSCQQLSDQTDRLNQWLAARVEKQQTFIVLGDFNHNLAYQGDWMWQQLTAKLNEKVQLATQATPAICQVKSNRNPNQLYRYPSLIDHIIVSRPSQVHETQQIAFTKQEALNYHLSDHCPVVSDIDFISANTI</sequence>
<comment type="cofactor">
    <cofactor evidence="2">
        <name>Mg(2+)</name>
        <dbReference type="ChEBI" id="CHEBI:18420"/>
    </cofactor>
</comment>
<evidence type="ECO:0000259" key="10">
    <source>
        <dbReference type="Pfam" id="PF03372"/>
    </source>
</evidence>
<evidence type="ECO:0000256" key="1">
    <source>
        <dbReference type="ARBA" id="ARBA00001936"/>
    </source>
</evidence>
<dbReference type="EMBL" id="JBIHSN010000003">
    <property type="protein sequence ID" value="MFH0266532.1"/>
    <property type="molecule type" value="Genomic_DNA"/>
</dbReference>
<evidence type="ECO:0000256" key="6">
    <source>
        <dbReference type="ARBA" id="ARBA00022801"/>
    </source>
</evidence>
<gene>
    <name evidence="11" type="ORF">ACGRQ9_13875</name>
</gene>
<reference evidence="11 12" key="1">
    <citation type="submission" date="2024-10" db="EMBL/GenBank/DDBJ databases">
        <authorList>
            <person name="Yibar A."/>
            <person name="Saticioglu I.B."/>
            <person name="Duman M."/>
            <person name="Ajmi N."/>
            <person name="Gurler F."/>
            <person name="Ay H."/>
            <person name="Onuk E."/>
            <person name="Guler S."/>
            <person name="Romalde J.L."/>
        </authorList>
    </citation>
    <scope>NUCLEOTIDE SEQUENCE [LARGE SCALE GENOMIC DNA]</scope>
    <source>
        <strain evidence="11 12">14-MA-B</strain>
    </source>
</reference>
<evidence type="ECO:0000256" key="8">
    <source>
        <dbReference type="ARBA" id="ARBA00023204"/>
    </source>
</evidence>
<proteinExistence type="predicted"/>
<dbReference type="Proteomes" id="UP001607151">
    <property type="component" value="Unassembled WGS sequence"/>
</dbReference>
<comment type="cofactor">
    <cofactor evidence="1">
        <name>Mn(2+)</name>
        <dbReference type="ChEBI" id="CHEBI:29035"/>
    </cofactor>
</comment>
<accession>A0ABW7IXZ8</accession>
<organism evidence="11 12">
    <name type="scientific">Vibrio rumoiensis</name>
    <dbReference type="NCBI Taxonomy" id="76258"/>
    <lineage>
        <taxon>Bacteria</taxon>
        <taxon>Pseudomonadati</taxon>
        <taxon>Pseudomonadota</taxon>
        <taxon>Gammaproteobacteria</taxon>
        <taxon>Vibrionales</taxon>
        <taxon>Vibrionaceae</taxon>
        <taxon>Vibrio</taxon>
    </lineage>
</organism>
<dbReference type="GO" id="GO:0004519">
    <property type="term" value="F:endonuclease activity"/>
    <property type="evidence" value="ECO:0007669"/>
    <property type="project" value="UniProtKB-KW"/>
</dbReference>
<keyword evidence="7" id="KW-0460">Magnesium</keyword>
<keyword evidence="6" id="KW-0378">Hydrolase</keyword>
<evidence type="ECO:0000256" key="9">
    <source>
        <dbReference type="SAM" id="SignalP"/>
    </source>
</evidence>
<evidence type="ECO:0000256" key="4">
    <source>
        <dbReference type="ARBA" id="ARBA00022723"/>
    </source>
</evidence>
<keyword evidence="12" id="KW-1185">Reference proteome</keyword>
<evidence type="ECO:0000256" key="7">
    <source>
        <dbReference type="ARBA" id="ARBA00022842"/>
    </source>
</evidence>
<dbReference type="PANTHER" id="PTHR15822:SF4">
    <property type="entry name" value="TYROSYL-DNA PHOSPHODIESTERASE 2"/>
    <property type="match status" value="1"/>
</dbReference>
<dbReference type="SUPFAM" id="SSF56219">
    <property type="entry name" value="DNase I-like"/>
    <property type="match status" value="1"/>
</dbReference>
<dbReference type="RefSeq" id="WP_394608262.1">
    <property type="nucleotide sequence ID" value="NZ_JBIHSN010000003.1"/>
</dbReference>